<keyword evidence="5" id="KW-0539">Nucleus</keyword>
<dbReference type="Pfam" id="PF12765">
    <property type="entry name" value="Cohesin_HEAT"/>
    <property type="match status" value="2"/>
</dbReference>
<reference evidence="10" key="1">
    <citation type="journal article" date="2010" name="Nature">
        <title>The Amphimedon queenslandica genome and the evolution of animal complexity.</title>
        <authorList>
            <person name="Srivastava M."/>
            <person name="Simakov O."/>
            <person name="Chapman J."/>
            <person name="Fahey B."/>
            <person name="Gauthier M.E."/>
            <person name="Mitros T."/>
            <person name="Richards G.S."/>
            <person name="Conaco C."/>
            <person name="Dacre M."/>
            <person name="Hellsten U."/>
            <person name="Larroux C."/>
            <person name="Putnam N.H."/>
            <person name="Stanke M."/>
            <person name="Adamska M."/>
            <person name="Darling A."/>
            <person name="Degnan S.M."/>
            <person name="Oakley T.H."/>
            <person name="Plachetzki D.C."/>
            <person name="Zhai Y."/>
            <person name="Adamski M."/>
            <person name="Calcino A."/>
            <person name="Cummins S.F."/>
            <person name="Goodstein D.M."/>
            <person name="Harris C."/>
            <person name="Jackson D.J."/>
            <person name="Leys S.P."/>
            <person name="Shu S."/>
            <person name="Woodcroft B.J."/>
            <person name="Vervoort M."/>
            <person name="Kosik K.S."/>
            <person name="Manning G."/>
            <person name="Degnan B.M."/>
            <person name="Rokhsar D.S."/>
        </authorList>
    </citation>
    <scope>NUCLEOTIDE SEQUENCE [LARGE SCALE GENOMIC DNA]</scope>
</reference>
<gene>
    <name evidence="9" type="primary">100638561</name>
</gene>
<dbReference type="STRING" id="400682.A0A1X7U7K6"/>
<dbReference type="InterPro" id="IPR032682">
    <property type="entry name" value="Cnd1_C"/>
</dbReference>
<dbReference type="GO" id="GO:0005634">
    <property type="term" value="C:nucleus"/>
    <property type="evidence" value="ECO:0007669"/>
    <property type="project" value="UniProtKB-SubCell"/>
</dbReference>
<dbReference type="GO" id="GO:0042393">
    <property type="term" value="F:histone binding"/>
    <property type="evidence" value="ECO:0007669"/>
    <property type="project" value="TreeGrafter"/>
</dbReference>
<evidence type="ECO:0000259" key="8">
    <source>
        <dbReference type="Pfam" id="PF12717"/>
    </source>
</evidence>
<comment type="subcellular location">
    <subcellularLocation>
        <location evidence="1">Nucleus</location>
    </subcellularLocation>
</comment>
<keyword evidence="3" id="KW-0498">Mitosis</keyword>
<dbReference type="InterPro" id="IPR011989">
    <property type="entry name" value="ARM-like"/>
</dbReference>
<dbReference type="eggNOG" id="KOG0413">
    <property type="taxonomic scope" value="Eukaryota"/>
</dbReference>
<dbReference type="PANTHER" id="PTHR14222:SF1">
    <property type="entry name" value="CONDENSIN-2 COMPLEX SUBUNIT D3"/>
    <property type="match status" value="1"/>
</dbReference>
<name>A0A1X7U7K6_AMPQE</name>
<dbReference type="GO" id="GO:0007076">
    <property type="term" value="P:mitotic chromosome condensation"/>
    <property type="evidence" value="ECO:0007669"/>
    <property type="project" value="InterPro"/>
</dbReference>
<dbReference type="GO" id="GO:0010032">
    <property type="term" value="P:meiotic chromosome condensation"/>
    <property type="evidence" value="ECO:0007669"/>
    <property type="project" value="TreeGrafter"/>
</dbReference>
<dbReference type="Pfam" id="PF12717">
    <property type="entry name" value="Cnd1"/>
    <property type="match status" value="1"/>
</dbReference>
<dbReference type="InParanoid" id="A0A1X7U7K6"/>
<evidence type="ECO:0000256" key="3">
    <source>
        <dbReference type="ARBA" id="ARBA00022776"/>
    </source>
</evidence>
<dbReference type="Proteomes" id="UP000007879">
    <property type="component" value="Unassembled WGS sequence"/>
</dbReference>
<dbReference type="PANTHER" id="PTHR14222">
    <property type="entry name" value="CONDENSIN"/>
    <property type="match status" value="1"/>
</dbReference>
<sequence>MATDRIKQETKRVYSSLELRGLCDKDSEWVNVLWDSNLCQIEDSLQGNGELVQLLERLLQSPLQLKEVVSVTKDWICNDASHCSVFNDECEDDDTTIVRSITGFWTLLYDIGINYQSLLALIVSLLEKDKSSMIERLTSVYCAQLYFTLLQIPGSVAYKVFHPILFQKSLEVLKLLQHKTIHGGSIGGIGSKRRRSTSSRKPSVSSRGSKRSRSIRSVSTQSMDDDDDDNDQTPPDSYDHLIELRSSLRQLLVDLSSLLHNFSLKDHDPTRELLITSLLSLSLHVVDMSHKGMELNLVDPVLSPTHCLVWLCLSALCSSSQGSIDGLLMEVFKHLIPPVSMVIDEGGACPTPIPVPLIVRSQHAVMFISHIVKRCGPDSIFPLKKLLQHVCVGAPDKAEYRGKLVGVVYALMNLLDTETYVSFVQWLYKLSKNIKVAYRVLALDISCELLMKPLPSPLPFIPCESSGQEDQVPSIGLYQFIIKMIIPRCSDRSPNVRAKALSCLTVASGCHDNKELLAVVKGAVFGSSSNPSLEEGAQDGVVVMSMIKRRCSDDKVAVRKAAVQTITNLAKLRESGIQEQDVLVVHERCMDLSLSVRKQSIVSLTCLALMNKDTQYKRLHCLWLDGIVPMVLDREASVKEKCLEILETVVLNELSKGDSDFVWRLLSLLTDEEEDRHDLRRCLHFIIENWCVTNKLNPQTLEEIQKQSENDPYKQISWILLSEVSAFSSSIGTDFLLSSWNKYSSLAMATGHTHLFVSLLKMLGHSARRQELGHAFMKDLSTHCLSLLSSFKCPFLVISTIINTLTMIALSTSGNNPNTYKDQLVEWLYPILHSCEEYVKSVLSPQDGAMSCDPEQESCDTTTCINEEELKPYLFTLGELGQLVPHKLSSSTGSLIQSLLVSNMESPSPPQLSHSFLSHLSHLTPSLQAHAYITLGKLCLNDEELSKTSLLLMANDLEHSAHDSVRSNIILVMSDLAIRYSAKVDPYISCMTVCLRDQSLIVRKQTLTLLIHLLQENYIKLKGLVYYHFLYTLTDNDLKSLTVYSLVYIIHARMPNIFYNNFIETIFHFNNYTKHEVYNQLNQSEREKESFSLSGTEKYNLRSEIYHFLLSYMSDEQKFHLTAKLCQEILGGVVEHKIPIDSDSSGVIKDTLAILASQKIKHSSLSHSSLDEAQDERELLEVAAVAAQTKIISQIVKRNMIENVIPIIIATKRLFEQIQSPLQQDLLYCLREIMKDYKNEIKDVLSGDAQLASEIEFDLRRFDEEMKRKQQQANTVATPLGQLASPLLSSSAHPLITPLSKHKGITGRESTDRLLRSPQLKRTPRRDPVRNIEPMSQRRPLNTGGIAATPATARPLNSTLLVSQKAPPPAPPTIQITTPIAPPIDPPITTPTVLTNTLLKTPKKNLAKMTLSAKKQSHGYQDMSAIDATCTTDIATNERIASTPHDLSDCVSFNAAVLPSPIPANTNIRSYVRTEVPASNRCTADIIIRPPEEGPEQLAPWNIT</sequence>
<accession>A0A1X7U7K6</accession>
<evidence type="ECO:0000256" key="4">
    <source>
        <dbReference type="ARBA" id="ARBA00023067"/>
    </source>
</evidence>
<reference evidence="9" key="2">
    <citation type="submission" date="2017-05" db="UniProtKB">
        <authorList>
            <consortium name="EnsemblMetazoa"/>
        </authorList>
    </citation>
    <scope>IDENTIFICATION</scope>
</reference>
<dbReference type="SUPFAM" id="SSF48371">
    <property type="entry name" value="ARM repeat"/>
    <property type="match status" value="2"/>
</dbReference>
<evidence type="ECO:0000256" key="1">
    <source>
        <dbReference type="ARBA" id="ARBA00004123"/>
    </source>
</evidence>
<dbReference type="EnsemblMetazoa" id="Aqu2.1.23917_001">
    <property type="protein sequence ID" value="Aqu2.1.23917_001"/>
    <property type="gene ID" value="Aqu2.1.23917"/>
</dbReference>
<evidence type="ECO:0000256" key="5">
    <source>
        <dbReference type="ARBA" id="ARBA00023242"/>
    </source>
</evidence>
<dbReference type="InterPro" id="IPR026003">
    <property type="entry name" value="Cohesin_HEAT"/>
</dbReference>
<keyword evidence="10" id="KW-1185">Reference proteome</keyword>
<evidence type="ECO:0000256" key="6">
    <source>
        <dbReference type="ARBA" id="ARBA00023306"/>
    </source>
</evidence>
<evidence type="ECO:0000256" key="2">
    <source>
        <dbReference type="ARBA" id="ARBA00022618"/>
    </source>
</evidence>
<dbReference type="GO" id="GO:0051301">
    <property type="term" value="P:cell division"/>
    <property type="evidence" value="ECO:0007669"/>
    <property type="project" value="UniProtKB-KW"/>
</dbReference>
<keyword evidence="2" id="KW-0132">Cell division</keyword>
<dbReference type="OrthoDB" id="10263978at2759"/>
<dbReference type="GO" id="GO:0000796">
    <property type="term" value="C:condensin complex"/>
    <property type="evidence" value="ECO:0007669"/>
    <property type="project" value="TreeGrafter"/>
</dbReference>
<evidence type="ECO:0000313" key="9">
    <source>
        <dbReference type="EnsemblMetazoa" id="Aqu2.1.23917_001"/>
    </source>
</evidence>
<dbReference type="EnsemblMetazoa" id="XM_011407513.2">
    <property type="protein sequence ID" value="XP_011405815.2"/>
    <property type="gene ID" value="LOC100638561"/>
</dbReference>
<protein>
    <recommendedName>
        <fullName evidence="8">Condensin complex subunit 1 C-terminal domain-containing protein</fullName>
    </recommendedName>
</protein>
<proteinExistence type="predicted"/>
<dbReference type="InterPro" id="IPR026971">
    <property type="entry name" value="CND1/NCAPD3"/>
</dbReference>
<dbReference type="GO" id="GO:0000779">
    <property type="term" value="C:condensed chromosome, centromeric region"/>
    <property type="evidence" value="ECO:0007669"/>
    <property type="project" value="TreeGrafter"/>
</dbReference>
<evidence type="ECO:0000256" key="7">
    <source>
        <dbReference type="SAM" id="MobiDB-lite"/>
    </source>
</evidence>
<feature type="region of interest" description="Disordered" evidence="7">
    <location>
        <begin position="186"/>
        <end position="236"/>
    </location>
</feature>
<keyword evidence="6" id="KW-0131">Cell cycle</keyword>
<feature type="domain" description="Condensin complex subunit 1 C-terminal" evidence="8">
    <location>
        <begin position="965"/>
        <end position="1129"/>
    </location>
</feature>
<organism evidence="9">
    <name type="scientific">Amphimedon queenslandica</name>
    <name type="common">Sponge</name>
    <dbReference type="NCBI Taxonomy" id="400682"/>
    <lineage>
        <taxon>Eukaryota</taxon>
        <taxon>Metazoa</taxon>
        <taxon>Porifera</taxon>
        <taxon>Demospongiae</taxon>
        <taxon>Heteroscleromorpha</taxon>
        <taxon>Haplosclerida</taxon>
        <taxon>Niphatidae</taxon>
        <taxon>Amphimedon</taxon>
    </lineage>
</organism>
<dbReference type="Gene3D" id="1.25.10.10">
    <property type="entry name" value="Leucine-rich Repeat Variant"/>
    <property type="match status" value="1"/>
</dbReference>
<dbReference type="KEGG" id="aqu:100638561"/>
<evidence type="ECO:0000313" key="10">
    <source>
        <dbReference type="Proteomes" id="UP000007879"/>
    </source>
</evidence>
<keyword evidence="4" id="KW-0226">DNA condensation</keyword>
<dbReference type="InterPro" id="IPR016024">
    <property type="entry name" value="ARM-type_fold"/>
</dbReference>